<sequence>MVDGAGGTHHDVVSAVLGQPVLDHGIAIHRPDTLHGPDDRLRQAAAPVQSPGGQVVGDVAGVVIAHRDLLEHDGALRGEMLGPDQRVREHVRHHPDRPVGLLGEQPGVEAGVLLGGVRVEITADPLDGGGDLLGAEPRGALEQDVLEHVRGAVQSLGLAARAHSDEEAEIECGGVGQTLGDDAQSARQGRTAQVAGQIVGRQERAVDGAEPPGQGRPPGQGAGPDRGSCP</sequence>
<name>A0A644XBQ0_9ZZZZ</name>
<comment type="caution">
    <text evidence="2">The sequence shown here is derived from an EMBL/GenBank/DDBJ whole genome shotgun (WGS) entry which is preliminary data.</text>
</comment>
<proteinExistence type="predicted"/>
<feature type="region of interest" description="Disordered" evidence="1">
    <location>
        <begin position="181"/>
        <end position="230"/>
    </location>
</feature>
<dbReference type="EMBL" id="VSSQ01002082">
    <property type="protein sequence ID" value="MPM13198.1"/>
    <property type="molecule type" value="Genomic_DNA"/>
</dbReference>
<gene>
    <name evidence="2" type="ORF">SDC9_59553</name>
</gene>
<organism evidence="2">
    <name type="scientific">bioreactor metagenome</name>
    <dbReference type="NCBI Taxonomy" id="1076179"/>
    <lineage>
        <taxon>unclassified sequences</taxon>
        <taxon>metagenomes</taxon>
        <taxon>ecological metagenomes</taxon>
    </lineage>
</organism>
<evidence type="ECO:0000256" key="1">
    <source>
        <dbReference type="SAM" id="MobiDB-lite"/>
    </source>
</evidence>
<reference evidence="2" key="1">
    <citation type="submission" date="2019-08" db="EMBL/GenBank/DDBJ databases">
        <authorList>
            <person name="Kucharzyk K."/>
            <person name="Murdoch R.W."/>
            <person name="Higgins S."/>
            <person name="Loffler F."/>
        </authorList>
    </citation>
    <scope>NUCLEOTIDE SEQUENCE</scope>
</reference>
<protein>
    <submittedName>
        <fullName evidence="2">Uncharacterized protein</fullName>
    </submittedName>
</protein>
<evidence type="ECO:0000313" key="2">
    <source>
        <dbReference type="EMBL" id="MPM13198.1"/>
    </source>
</evidence>
<accession>A0A644XBQ0</accession>
<dbReference type="AlphaFoldDB" id="A0A644XBQ0"/>